<gene>
    <name evidence="2" type="primary">fhuF</name>
    <name evidence="2" type="ORF">GWK17_17065</name>
</gene>
<dbReference type="Proteomes" id="UP000587942">
    <property type="component" value="Unassembled WGS sequence"/>
</dbReference>
<organism evidence="2 3">
    <name type="scientific">Mesobacillus selenatarsenatis</name>
    <dbReference type="NCBI Taxonomy" id="388741"/>
    <lineage>
        <taxon>Bacteria</taxon>
        <taxon>Bacillati</taxon>
        <taxon>Bacillota</taxon>
        <taxon>Bacilli</taxon>
        <taxon>Bacillales</taxon>
        <taxon>Bacillaceae</taxon>
        <taxon>Mesobacillus</taxon>
    </lineage>
</organism>
<protein>
    <submittedName>
        <fullName evidence="2">Siderophore-iron reductase FhuF</fullName>
    </submittedName>
</protein>
<evidence type="ECO:0000259" key="1">
    <source>
        <dbReference type="Pfam" id="PF06276"/>
    </source>
</evidence>
<dbReference type="NCBIfam" id="TIGR03951">
    <property type="entry name" value="Fe_III_red_FhuF"/>
    <property type="match status" value="1"/>
</dbReference>
<dbReference type="EMBL" id="JAAVUM010000013">
    <property type="protein sequence ID" value="NKE07158.1"/>
    <property type="molecule type" value="Genomic_DNA"/>
</dbReference>
<dbReference type="InterPro" id="IPR008090">
    <property type="entry name" value="Fe_iron_reduct"/>
</dbReference>
<dbReference type="RefSeq" id="WP_167833569.1">
    <property type="nucleotide sequence ID" value="NZ_JAAVUM010000013.1"/>
</dbReference>
<dbReference type="GO" id="GO:0051537">
    <property type="term" value="F:2 iron, 2 sulfur cluster binding"/>
    <property type="evidence" value="ECO:0007669"/>
    <property type="project" value="InterPro"/>
</dbReference>
<dbReference type="GO" id="GO:0003824">
    <property type="term" value="F:catalytic activity"/>
    <property type="evidence" value="ECO:0007669"/>
    <property type="project" value="UniProtKB-ARBA"/>
</dbReference>
<evidence type="ECO:0000313" key="3">
    <source>
        <dbReference type="Proteomes" id="UP000587942"/>
    </source>
</evidence>
<comment type="caution">
    <text evidence="2">The sequence shown here is derived from an EMBL/GenBank/DDBJ whole genome shotgun (WGS) entry which is preliminary data.</text>
</comment>
<reference evidence="2 3" key="1">
    <citation type="submission" date="2020-03" db="EMBL/GenBank/DDBJ databases">
        <authorList>
            <person name="Sun Q."/>
        </authorList>
    </citation>
    <scope>NUCLEOTIDE SEQUENCE [LARGE SCALE GENOMIC DNA]</scope>
    <source>
        <strain evidence="2 3">KACC 21451</strain>
    </source>
</reference>
<feature type="domain" description="Aerobactin siderophore biosynthesis IucA/IucC-like C-terminal" evidence="1">
    <location>
        <begin position="74"/>
        <end position="179"/>
    </location>
</feature>
<evidence type="ECO:0000313" key="2">
    <source>
        <dbReference type="EMBL" id="NKE07158.1"/>
    </source>
</evidence>
<accession>A0A846TDL8</accession>
<dbReference type="InterPro" id="IPR022770">
    <property type="entry name" value="IucA/IucC-like_C"/>
</dbReference>
<dbReference type="Pfam" id="PF06276">
    <property type="entry name" value="FhuF"/>
    <property type="match status" value="1"/>
</dbReference>
<dbReference type="AlphaFoldDB" id="A0A846TDL8"/>
<sequence>MKRELTATEIGILANYRFVDSEPEKDVQIDFRPFTDESAMGAYLEKFNEGLKAPDAKTAASVFMKRHAFLAVLYLYSMTAFNKKLDVSPENIILADAIKDGLWLPGFYLKNKSTELCPSGQREEWRKEAIEHLFLDNLSPVIDAISKSAKISKMILWENVSVYIFWLYEKILSQVDDHEVKERAQEDFSFLIDTAPGKLFGRYHSNPIARYHTEPVYQEEADTYIRIRKTCCFSYMLKDKGSYCKTCPRTCGA</sequence>
<proteinExistence type="predicted"/>
<name>A0A846TDL8_9BACI</name>